<evidence type="ECO:0000256" key="15">
    <source>
        <dbReference type="SAM" id="MobiDB-lite"/>
    </source>
</evidence>
<dbReference type="GO" id="GO:0005743">
    <property type="term" value="C:mitochondrial inner membrane"/>
    <property type="evidence" value="ECO:0007669"/>
    <property type="project" value="UniProtKB-SubCell"/>
</dbReference>
<comment type="subunit">
    <text evidence="4">Complex I is composed of 45 different subunits.</text>
</comment>
<evidence type="ECO:0000256" key="11">
    <source>
        <dbReference type="ARBA" id="ARBA00023128"/>
    </source>
</evidence>
<name>A0A8C4XI94_ERPCA</name>
<evidence type="ECO:0000256" key="8">
    <source>
        <dbReference type="ARBA" id="ARBA00022792"/>
    </source>
</evidence>
<evidence type="ECO:0000256" key="12">
    <source>
        <dbReference type="ARBA" id="ARBA00023136"/>
    </source>
</evidence>
<evidence type="ECO:0000313" key="17">
    <source>
        <dbReference type="Proteomes" id="UP000694620"/>
    </source>
</evidence>
<evidence type="ECO:0000256" key="14">
    <source>
        <dbReference type="ARBA" id="ARBA00033401"/>
    </source>
</evidence>
<evidence type="ECO:0000256" key="7">
    <source>
        <dbReference type="ARBA" id="ARBA00022660"/>
    </source>
</evidence>
<dbReference type="Ensembl" id="ENSECRT00000033573.1">
    <property type="protein sequence ID" value="ENSECRP00000032850.1"/>
    <property type="gene ID" value="ENSECRG00000022253.1"/>
</dbReference>
<evidence type="ECO:0000256" key="6">
    <source>
        <dbReference type="ARBA" id="ARBA00022448"/>
    </source>
</evidence>
<comment type="subcellular location">
    <subcellularLocation>
        <location evidence="2">Mitochondrion inner membrane</location>
        <topology evidence="2">Peripheral membrane protein</topology>
        <orientation evidence="2">Matrix side</orientation>
    </subcellularLocation>
</comment>
<keyword evidence="17" id="KW-1185">Reference proteome</keyword>
<dbReference type="GeneID" id="114662881"/>
<protein>
    <recommendedName>
        <fullName evidence="5">NADH dehydrogenase [ubiquinone] 1 alpha subcomplex subunit 7</fullName>
    </recommendedName>
    <alternativeName>
        <fullName evidence="14">Complex I-B14.5a</fullName>
    </alternativeName>
    <alternativeName>
        <fullName evidence="13">NADH-ubiquinone oxidoreductase subunit B14.5a</fullName>
    </alternativeName>
</protein>
<evidence type="ECO:0000256" key="2">
    <source>
        <dbReference type="ARBA" id="ARBA00004443"/>
    </source>
</evidence>
<gene>
    <name evidence="16" type="primary">NDUFA7</name>
    <name evidence="16" type="synonym">ndufa7</name>
</gene>
<keyword evidence="6" id="KW-0813">Transport</keyword>
<keyword evidence="9" id="KW-0249">Electron transport</keyword>
<dbReference type="CTD" id="4701"/>
<dbReference type="InterPro" id="IPR009947">
    <property type="entry name" value="NDUA7"/>
</dbReference>
<evidence type="ECO:0000256" key="3">
    <source>
        <dbReference type="ARBA" id="ARBA00005482"/>
    </source>
</evidence>
<reference evidence="16" key="3">
    <citation type="submission" date="2025-09" db="UniProtKB">
        <authorList>
            <consortium name="Ensembl"/>
        </authorList>
    </citation>
    <scope>IDENTIFICATION</scope>
</reference>
<evidence type="ECO:0000256" key="4">
    <source>
        <dbReference type="ARBA" id="ARBA00011533"/>
    </source>
</evidence>
<evidence type="ECO:0000256" key="10">
    <source>
        <dbReference type="ARBA" id="ARBA00022990"/>
    </source>
</evidence>
<evidence type="ECO:0000256" key="13">
    <source>
        <dbReference type="ARBA" id="ARBA00030360"/>
    </source>
</evidence>
<evidence type="ECO:0000256" key="1">
    <source>
        <dbReference type="ARBA" id="ARBA00003195"/>
    </source>
</evidence>
<sequence length="115" mass="12499">MASATKIIQRIRNWAAGHDLQAKLQLRYGEIFKRTLPPPKLPVGPSHKFANNAYCLRDGRRESLPPMIVMSAQKVLAAGSQSGSQEAGLAVATKSPVTPGPPLQPLELSRDQPYL</sequence>
<keyword evidence="7" id="KW-0679">Respiratory chain</keyword>
<dbReference type="GO" id="GO:0006120">
    <property type="term" value="P:mitochondrial electron transport, NADH to ubiquinone"/>
    <property type="evidence" value="ECO:0007669"/>
    <property type="project" value="TreeGrafter"/>
</dbReference>
<evidence type="ECO:0000313" key="16">
    <source>
        <dbReference type="Ensembl" id="ENSECRP00000032850.1"/>
    </source>
</evidence>
<organism evidence="16 17">
    <name type="scientific">Erpetoichthys calabaricus</name>
    <name type="common">Rope fish</name>
    <name type="synonym">Calamoichthys calabaricus</name>
    <dbReference type="NCBI Taxonomy" id="27687"/>
    <lineage>
        <taxon>Eukaryota</taxon>
        <taxon>Metazoa</taxon>
        <taxon>Chordata</taxon>
        <taxon>Craniata</taxon>
        <taxon>Vertebrata</taxon>
        <taxon>Euteleostomi</taxon>
        <taxon>Actinopterygii</taxon>
        <taxon>Polypteriformes</taxon>
        <taxon>Polypteridae</taxon>
        <taxon>Erpetoichthys</taxon>
    </lineage>
</organism>
<dbReference type="Pfam" id="PF07347">
    <property type="entry name" value="CI-B14_5a"/>
    <property type="match status" value="1"/>
</dbReference>
<evidence type="ECO:0000256" key="5">
    <source>
        <dbReference type="ARBA" id="ARBA00016383"/>
    </source>
</evidence>
<dbReference type="OrthoDB" id="10063829at2759"/>
<feature type="region of interest" description="Disordered" evidence="15">
    <location>
        <begin position="85"/>
        <end position="115"/>
    </location>
</feature>
<proteinExistence type="inferred from homology"/>
<dbReference type="Proteomes" id="UP000694620">
    <property type="component" value="Chromosome 12"/>
</dbReference>
<comment type="similarity">
    <text evidence="3">Belongs to the complex I NDUFA7 subunit family.</text>
</comment>
<keyword evidence="8" id="KW-0999">Mitochondrion inner membrane</keyword>
<keyword evidence="11" id="KW-0496">Mitochondrion</keyword>
<reference evidence="16" key="1">
    <citation type="submission" date="2021-06" db="EMBL/GenBank/DDBJ databases">
        <authorList>
            <consortium name="Wellcome Sanger Institute Data Sharing"/>
        </authorList>
    </citation>
    <scope>NUCLEOTIDE SEQUENCE [LARGE SCALE GENOMIC DNA]</scope>
</reference>
<dbReference type="AlphaFoldDB" id="A0A8C4XI94"/>
<comment type="function">
    <text evidence="1">Accessory subunit of the mitochondrial membrane respiratory chain NADH dehydrogenase (Complex I), that is believed not to be involved in catalysis. Complex I functions in the transfer of electrons from NADH to the respiratory chain. The immediate electron acceptor for the enzyme is believed to be ubiquinone.</text>
</comment>
<keyword evidence="12" id="KW-0472">Membrane</keyword>
<dbReference type="GeneTree" id="ENSGT00390000006553"/>
<dbReference type="PANTHER" id="PTHR12485:SF1">
    <property type="entry name" value="NADH DEHYDROGENASE [UBIQUINONE] 1 ALPHA SUBCOMPLEX SUBUNIT 7"/>
    <property type="match status" value="1"/>
</dbReference>
<keyword evidence="10" id="KW-0007">Acetylation</keyword>
<evidence type="ECO:0000256" key="9">
    <source>
        <dbReference type="ARBA" id="ARBA00022982"/>
    </source>
</evidence>
<dbReference type="PANTHER" id="PTHR12485">
    <property type="entry name" value="NADH-UBIQUINONE OXIDOREDUCTASE SUBUNIT B"/>
    <property type="match status" value="1"/>
</dbReference>
<dbReference type="RefSeq" id="XP_028672427.1">
    <property type="nucleotide sequence ID" value="XM_028816594.2"/>
</dbReference>
<accession>A0A8C4XI94</accession>
<reference evidence="16" key="2">
    <citation type="submission" date="2025-08" db="UniProtKB">
        <authorList>
            <consortium name="Ensembl"/>
        </authorList>
    </citation>
    <scope>IDENTIFICATION</scope>
</reference>